<proteinExistence type="predicted"/>
<evidence type="ECO:0000313" key="3">
    <source>
        <dbReference type="Proteomes" id="UP000250672"/>
    </source>
</evidence>
<organism evidence="2 3">
    <name type="scientific">Gordonia phage Trine</name>
    <dbReference type="NCBI Taxonomy" id="2201431"/>
    <lineage>
        <taxon>Viruses</taxon>
        <taxon>Duplodnaviria</taxon>
        <taxon>Heunggongvirae</taxon>
        <taxon>Uroviricota</taxon>
        <taxon>Caudoviricetes</taxon>
        <taxon>Trinevirus</taxon>
        <taxon>Trinevirus trine</taxon>
    </lineage>
</organism>
<feature type="region of interest" description="Disordered" evidence="1">
    <location>
        <begin position="1"/>
        <end position="40"/>
    </location>
</feature>
<dbReference type="Proteomes" id="UP000250672">
    <property type="component" value="Genome"/>
</dbReference>
<evidence type="ECO:0008006" key="4">
    <source>
        <dbReference type="Google" id="ProtNLM"/>
    </source>
</evidence>
<gene>
    <name evidence="2" type="primary">30</name>
    <name evidence="2" type="ORF">PBI_TRINE_30</name>
</gene>
<evidence type="ECO:0000256" key="1">
    <source>
        <dbReference type="SAM" id="MobiDB-lite"/>
    </source>
</evidence>
<evidence type="ECO:0000313" key="2">
    <source>
        <dbReference type="EMBL" id="AWY06532.1"/>
    </source>
</evidence>
<dbReference type="EMBL" id="MH271318">
    <property type="protein sequence ID" value="AWY06532.1"/>
    <property type="molecule type" value="Genomic_DNA"/>
</dbReference>
<dbReference type="GeneID" id="54993646"/>
<protein>
    <recommendedName>
        <fullName evidence="4">Cas4 family exonuclease</fullName>
    </recommendedName>
</protein>
<dbReference type="RefSeq" id="YP_009803087.1">
    <property type="nucleotide sequence ID" value="NC_047991.1"/>
</dbReference>
<sequence>MTMFASPTGPEAASPFASPEGQVNETPVHKLPLPPETRDYRPRYNYRRQYVLPDVEGKSLEAAYTRVTTGAKTLDDTAGLERWKIRSIVRGLRDNPHLLEDIDVYQEPREVNKELDRVADLAHEANGGAFASELGTAIHAWTEAVELGQVTASEVPAQFRGHVNAYLEAMAKWGITTPVDPSGRPYVERIVYNPTTEWVGTFDRIYQLADGSWAIGDVKTTKDYTYAALAISIQLGDYADSTLILSTDGQHWEPMPEVRKDLAVMAWVPSNATPPKAEMVSINLEAGRYAIEAALAVREMRAQAKNIIPNVLPLPRPEEASSTPAAKTPAGGDLEAARAALRGLIRTCSTAEQLADVYDQYAEIWTEELTALGREVLSRKEAAS</sequence>
<dbReference type="KEGG" id="vg:54993646"/>
<reference evidence="3" key="1">
    <citation type="submission" date="2018-04" db="EMBL/GenBank/DDBJ databases">
        <authorList>
            <person name="Go L.Y."/>
            <person name="Mitchell J.A."/>
        </authorList>
    </citation>
    <scope>NUCLEOTIDE SEQUENCE [LARGE SCALE GENOMIC DNA]</scope>
</reference>
<name>A0A2Z4Q8X3_9CAUD</name>
<accession>A0A2Z4Q8X3</accession>
<keyword evidence="3" id="KW-1185">Reference proteome</keyword>